<gene>
    <name evidence="1" type="ORF">MBAV_003382</name>
</gene>
<organism evidence="1 2">
    <name type="scientific">Candidatus Magnetobacterium bavaricum</name>
    <dbReference type="NCBI Taxonomy" id="29290"/>
    <lineage>
        <taxon>Bacteria</taxon>
        <taxon>Pseudomonadati</taxon>
        <taxon>Nitrospirota</taxon>
        <taxon>Thermodesulfovibrionia</taxon>
        <taxon>Thermodesulfovibrionales</taxon>
        <taxon>Candidatus Magnetobacteriaceae</taxon>
        <taxon>Candidatus Magnetobacterium</taxon>
    </lineage>
</organism>
<proteinExistence type="predicted"/>
<keyword evidence="2" id="KW-1185">Reference proteome</keyword>
<sequence>MALLRRYIACGAKVDQYGRPHACDVDILRGDVPVIQGQCVYLLQRPQDGKH</sequence>
<protein>
    <submittedName>
        <fullName evidence="1">Uncharacterized protein</fullName>
    </submittedName>
</protein>
<dbReference type="AlphaFoldDB" id="A0A0F3GR48"/>
<accession>A0A0F3GR48</accession>
<dbReference type="EMBL" id="LACI01001458">
    <property type="protein sequence ID" value="KJU84425.1"/>
    <property type="molecule type" value="Genomic_DNA"/>
</dbReference>
<comment type="caution">
    <text evidence="1">The sequence shown here is derived from an EMBL/GenBank/DDBJ whole genome shotgun (WGS) entry which is preliminary data.</text>
</comment>
<name>A0A0F3GR48_9BACT</name>
<reference evidence="1 2" key="1">
    <citation type="submission" date="2015-02" db="EMBL/GenBank/DDBJ databases">
        <title>Single-cell genomics of uncultivated deep-branching MTB reveals a conserved set of magnetosome genes.</title>
        <authorList>
            <person name="Kolinko S."/>
            <person name="Richter M."/>
            <person name="Glockner F.O."/>
            <person name="Brachmann A."/>
            <person name="Schuler D."/>
        </authorList>
    </citation>
    <scope>NUCLEOTIDE SEQUENCE [LARGE SCALE GENOMIC DNA]</scope>
    <source>
        <strain evidence="1">TM-1</strain>
    </source>
</reference>
<dbReference type="Proteomes" id="UP000033423">
    <property type="component" value="Unassembled WGS sequence"/>
</dbReference>
<evidence type="ECO:0000313" key="2">
    <source>
        <dbReference type="Proteomes" id="UP000033423"/>
    </source>
</evidence>
<evidence type="ECO:0000313" key="1">
    <source>
        <dbReference type="EMBL" id="KJU84425.1"/>
    </source>
</evidence>